<name>X1CHS0_9ZZZZ</name>
<accession>X1CHS0</accession>
<organism evidence="1">
    <name type="scientific">marine sediment metagenome</name>
    <dbReference type="NCBI Taxonomy" id="412755"/>
    <lineage>
        <taxon>unclassified sequences</taxon>
        <taxon>metagenomes</taxon>
        <taxon>ecological metagenomes</taxon>
    </lineage>
</organism>
<feature type="non-terminal residue" evidence="1">
    <location>
        <position position="210"/>
    </location>
</feature>
<dbReference type="AlphaFoldDB" id="X1CHS0"/>
<dbReference type="EMBL" id="BART01024764">
    <property type="protein sequence ID" value="GAG92632.1"/>
    <property type="molecule type" value="Genomic_DNA"/>
</dbReference>
<proteinExistence type="predicted"/>
<protein>
    <submittedName>
        <fullName evidence="1">Uncharacterized protein</fullName>
    </submittedName>
</protein>
<reference evidence="1" key="1">
    <citation type="journal article" date="2014" name="Front. Microbiol.">
        <title>High frequency of phylogenetically diverse reductive dehalogenase-homologous genes in deep subseafloor sedimentary metagenomes.</title>
        <authorList>
            <person name="Kawai M."/>
            <person name="Futagami T."/>
            <person name="Toyoda A."/>
            <person name="Takaki Y."/>
            <person name="Nishi S."/>
            <person name="Hori S."/>
            <person name="Arai W."/>
            <person name="Tsubouchi T."/>
            <person name="Morono Y."/>
            <person name="Uchiyama I."/>
            <person name="Ito T."/>
            <person name="Fujiyama A."/>
            <person name="Inagaki F."/>
            <person name="Takami H."/>
        </authorList>
    </citation>
    <scope>NUCLEOTIDE SEQUENCE</scope>
    <source>
        <strain evidence="1">Expedition CK06-06</strain>
    </source>
</reference>
<sequence>MADVDSYGQLTMRGGAVVPLARTDLLEGAEEEIQTDANFVGAAQPAGTFATQSLPNPVVMAAGVSAENDVTYAYVRSAGKIKAALPVSGLSSGMGLPGSLPYPKQLVSGDSVIVMSNAVADREVGLSVACSNGDYHCFSVTPSGAAEHELVSVLTGQSIGETLQGRTVTHAFAMGGNNAANFSSPIYFLNGSGTPIGSVTPNDPAVDTGL</sequence>
<evidence type="ECO:0000313" key="1">
    <source>
        <dbReference type="EMBL" id="GAG92632.1"/>
    </source>
</evidence>
<comment type="caution">
    <text evidence="1">The sequence shown here is derived from an EMBL/GenBank/DDBJ whole genome shotgun (WGS) entry which is preliminary data.</text>
</comment>
<gene>
    <name evidence="1" type="ORF">S01H4_44625</name>
</gene>